<dbReference type="PANTHER" id="PTHR15706:SF2">
    <property type="entry name" value="SH3 AND PX DOMAIN-CONTAINING PROTEIN 2A"/>
    <property type="match status" value="1"/>
</dbReference>
<dbReference type="SMART" id="SM00326">
    <property type="entry name" value="SH3"/>
    <property type="match status" value="2"/>
</dbReference>
<dbReference type="GO" id="GO:0016176">
    <property type="term" value="F:superoxide-generating NADPH oxidase activator activity"/>
    <property type="evidence" value="ECO:0007669"/>
    <property type="project" value="TreeGrafter"/>
</dbReference>
<dbReference type="Gene3D" id="2.30.30.40">
    <property type="entry name" value="SH3 Domains"/>
    <property type="match status" value="2"/>
</dbReference>
<dbReference type="InParanoid" id="E4XSC5"/>
<dbReference type="Pfam" id="PF07653">
    <property type="entry name" value="SH3_2"/>
    <property type="match status" value="1"/>
</dbReference>
<evidence type="ECO:0000256" key="1">
    <source>
        <dbReference type="ARBA" id="ARBA00022443"/>
    </source>
</evidence>
<dbReference type="OrthoDB" id="10255964at2759"/>
<dbReference type="InterPro" id="IPR051228">
    <property type="entry name" value="NADPH_Oxidase/PX-Domain"/>
</dbReference>
<protein>
    <recommendedName>
        <fullName evidence="4">SH3 domain-containing protein</fullName>
    </recommendedName>
</protein>
<evidence type="ECO:0000256" key="2">
    <source>
        <dbReference type="ARBA" id="ARBA00022737"/>
    </source>
</evidence>
<feature type="domain" description="SH3" evidence="4">
    <location>
        <begin position="37"/>
        <end position="98"/>
    </location>
</feature>
<keyword evidence="1 3" id="KW-0728">SH3 domain</keyword>
<dbReference type="EMBL" id="FN653133">
    <property type="protein sequence ID" value="CBY19927.1"/>
    <property type="molecule type" value="Genomic_DNA"/>
</dbReference>
<dbReference type="Pfam" id="PF00018">
    <property type="entry name" value="SH3_1"/>
    <property type="match status" value="1"/>
</dbReference>
<name>E4XSC5_OIKDI</name>
<evidence type="ECO:0000313" key="6">
    <source>
        <dbReference type="Proteomes" id="UP000001307"/>
    </source>
</evidence>
<accession>E4XSC5</accession>
<organism evidence="5">
    <name type="scientific">Oikopleura dioica</name>
    <name type="common">Tunicate</name>
    <dbReference type="NCBI Taxonomy" id="34765"/>
    <lineage>
        <taxon>Eukaryota</taxon>
        <taxon>Metazoa</taxon>
        <taxon>Chordata</taxon>
        <taxon>Tunicata</taxon>
        <taxon>Appendicularia</taxon>
        <taxon>Copelata</taxon>
        <taxon>Oikopleuridae</taxon>
        <taxon>Oikopleura</taxon>
    </lineage>
</organism>
<gene>
    <name evidence="5" type="ORF">GSOID_T00002077001</name>
</gene>
<sequence length="192" mass="21694">MTCQTFMIIDHSVMETENYRKTVRKSLAHIYGKIEAIEESGARVLEDYTSGGEGEISLSQGDRLNVMMREPTGWWLVENYETSESGWVPASYVHEESRTSTTESSQGPESGIENKAFIRSKDYLVTQKFAASSAKEISADENCVVSVLEENVDGWWLVRYNGAKGLFPAMYLRKYDDPIKDIGVTLRKTLNL</sequence>
<dbReference type="InterPro" id="IPR036028">
    <property type="entry name" value="SH3-like_dom_sf"/>
</dbReference>
<reference evidence="5" key="1">
    <citation type="journal article" date="2010" name="Science">
        <title>Plasticity of animal genome architecture unmasked by rapid evolution of a pelagic tunicate.</title>
        <authorList>
            <person name="Denoeud F."/>
            <person name="Henriet S."/>
            <person name="Mungpakdee S."/>
            <person name="Aury J.M."/>
            <person name="Da Silva C."/>
            <person name="Brinkmann H."/>
            <person name="Mikhaleva J."/>
            <person name="Olsen L.C."/>
            <person name="Jubin C."/>
            <person name="Canestro C."/>
            <person name="Bouquet J.M."/>
            <person name="Danks G."/>
            <person name="Poulain J."/>
            <person name="Campsteijn C."/>
            <person name="Adamski M."/>
            <person name="Cross I."/>
            <person name="Yadetie F."/>
            <person name="Muffato M."/>
            <person name="Louis A."/>
            <person name="Butcher S."/>
            <person name="Tsagkogeorga G."/>
            <person name="Konrad A."/>
            <person name="Singh S."/>
            <person name="Jensen M.F."/>
            <person name="Cong E.H."/>
            <person name="Eikeseth-Otteraa H."/>
            <person name="Noel B."/>
            <person name="Anthouard V."/>
            <person name="Porcel B.M."/>
            <person name="Kachouri-Lafond R."/>
            <person name="Nishino A."/>
            <person name="Ugolini M."/>
            <person name="Chourrout P."/>
            <person name="Nishida H."/>
            <person name="Aasland R."/>
            <person name="Huzurbazar S."/>
            <person name="Westhof E."/>
            <person name="Delsuc F."/>
            <person name="Lehrach H."/>
            <person name="Reinhardt R."/>
            <person name="Weissenbach J."/>
            <person name="Roy S.W."/>
            <person name="Artiguenave F."/>
            <person name="Postlethwait J.H."/>
            <person name="Manak J.R."/>
            <person name="Thompson E.M."/>
            <person name="Jaillon O."/>
            <person name="Du Pasquier L."/>
            <person name="Boudinot P."/>
            <person name="Liberles D.A."/>
            <person name="Volff J.N."/>
            <person name="Philippe H."/>
            <person name="Lenhard B."/>
            <person name="Roest Crollius H."/>
            <person name="Wincker P."/>
            <person name="Chourrout D."/>
        </authorList>
    </citation>
    <scope>NUCLEOTIDE SEQUENCE [LARGE SCALE GENOMIC DNA]</scope>
</reference>
<dbReference type="InterPro" id="IPR001452">
    <property type="entry name" value="SH3_domain"/>
</dbReference>
<feature type="domain" description="SH3" evidence="4">
    <location>
        <begin position="118"/>
        <end position="177"/>
    </location>
</feature>
<keyword evidence="2" id="KW-0677">Repeat</keyword>
<dbReference type="PANTHER" id="PTHR15706">
    <property type="entry name" value="SH3 MULTIPLE DOMAIN"/>
    <property type="match status" value="1"/>
</dbReference>
<dbReference type="GO" id="GO:0005737">
    <property type="term" value="C:cytoplasm"/>
    <property type="evidence" value="ECO:0007669"/>
    <property type="project" value="TreeGrafter"/>
</dbReference>
<evidence type="ECO:0000256" key="3">
    <source>
        <dbReference type="PROSITE-ProRule" id="PRU00192"/>
    </source>
</evidence>
<dbReference type="PROSITE" id="PS50002">
    <property type="entry name" value="SH3"/>
    <property type="match status" value="2"/>
</dbReference>
<evidence type="ECO:0000259" key="4">
    <source>
        <dbReference type="PROSITE" id="PS50002"/>
    </source>
</evidence>
<keyword evidence="6" id="KW-1185">Reference proteome</keyword>
<dbReference type="SUPFAM" id="SSF50044">
    <property type="entry name" value="SH3-domain"/>
    <property type="match status" value="2"/>
</dbReference>
<proteinExistence type="predicted"/>
<dbReference type="GO" id="GO:0042554">
    <property type="term" value="P:superoxide anion generation"/>
    <property type="evidence" value="ECO:0007669"/>
    <property type="project" value="TreeGrafter"/>
</dbReference>
<dbReference type="AlphaFoldDB" id="E4XSC5"/>
<dbReference type="CDD" id="cd11856">
    <property type="entry name" value="SH3_p47phox_like"/>
    <property type="match status" value="1"/>
</dbReference>
<evidence type="ECO:0000313" key="5">
    <source>
        <dbReference type="EMBL" id="CBY19927.1"/>
    </source>
</evidence>
<dbReference type="Proteomes" id="UP000001307">
    <property type="component" value="Unassembled WGS sequence"/>
</dbReference>